<dbReference type="STRING" id="1304284.L21TH_2654"/>
<keyword evidence="4" id="KW-0813">Transport</keyword>
<comment type="similarity">
    <text evidence="2">Belongs to the FliJ family.</text>
</comment>
<evidence type="ECO:0000256" key="10">
    <source>
        <dbReference type="ARBA" id="ARBA00023225"/>
    </source>
</evidence>
<comment type="subcellular location">
    <subcellularLocation>
        <location evidence="1">Cell membrane</location>
        <topology evidence="1">Peripheral membrane protein</topology>
        <orientation evidence="1">Cytoplasmic side</orientation>
    </subcellularLocation>
</comment>
<evidence type="ECO:0000256" key="4">
    <source>
        <dbReference type="ARBA" id="ARBA00022448"/>
    </source>
</evidence>
<reference evidence="12 13" key="1">
    <citation type="journal article" date="2015" name="Geomicrobiol. J.">
        <title>Caldisalinibacter kiritimatiensis gen. nov., sp. nov., a moderately thermohalophilic thiosulfate-reducing bacterium from a hypersaline microbial mat.</title>
        <authorList>
            <person name="Ben Hania W."/>
            <person name="Joseph M."/>
            <person name="Fiebig A."/>
            <person name="Bunk B."/>
            <person name="Klenk H.-P."/>
            <person name="Fardeau M.-L."/>
            <person name="Spring S."/>
        </authorList>
    </citation>
    <scope>NUCLEOTIDE SEQUENCE [LARGE SCALE GENOMIC DNA]</scope>
    <source>
        <strain evidence="12 13">L21-TH-D2</strain>
    </source>
</reference>
<keyword evidence="7" id="KW-1005">Bacterial flagellum biogenesis</keyword>
<sequence length="145" mass="17565">MKKYKFKLQKILDYKEGVENKKKSLYGKLKKELEEEEKKLNQVVMRKKKLLAERNDALEGTTIKDLKAYSLYINSINDEIHQQKNIINRKREECEGAKKELIDITKERKMFEKLKEKDYKEYTYLVKKEEEKLIDQLTCFSNYIK</sequence>
<dbReference type="InterPro" id="IPR053716">
    <property type="entry name" value="Flag_assembly_chemotaxis_eff"/>
</dbReference>
<keyword evidence="8" id="KW-0653">Protein transport</keyword>
<organism evidence="12 13">
    <name type="scientific">Caldisalinibacter kiritimatiensis</name>
    <dbReference type="NCBI Taxonomy" id="1304284"/>
    <lineage>
        <taxon>Bacteria</taxon>
        <taxon>Bacillati</taxon>
        <taxon>Bacillota</taxon>
        <taxon>Tissierellia</taxon>
        <taxon>Tissierellales</taxon>
        <taxon>Thermohalobacteraceae</taxon>
        <taxon>Caldisalinibacter</taxon>
    </lineage>
</organism>
<comment type="caution">
    <text evidence="12">The sequence shown here is derived from an EMBL/GenBank/DDBJ whole genome shotgun (WGS) entry which is preliminary data.</text>
</comment>
<proteinExistence type="inferred from homology"/>
<evidence type="ECO:0000256" key="2">
    <source>
        <dbReference type="ARBA" id="ARBA00010004"/>
    </source>
</evidence>
<evidence type="ECO:0000256" key="6">
    <source>
        <dbReference type="ARBA" id="ARBA00022500"/>
    </source>
</evidence>
<gene>
    <name evidence="12" type="ORF">L21TH_2654</name>
</gene>
<dbReference type="eggNOG" id="COG2882">
    <property type="taxonomic scope" value="Bacteria"/>
</dbReference>
<dbReference type="GO" id="GO:0071973">
    <property type="term" value="P:bacterial-type flagellum-dependent cell motility"/>
    <property type="evidence" value="ECO:0007669"/>
    <property type="project" value="InterPro"/>
</dbReference>
<keyword evidence="12" id="KW-0282">Flagellum</keyword>
<dbReference type="GO" id="GO:0005886">
    <property type="term" value="C:plasma membrane"/>
    <property type="evidence" value="ECO:0007669"/>
    <property type="project" value="UniProtKB-SubCell"/>
</dbReference>
<keyword evidence="13" id="KW-1185">Reference proteome</keyword>
<protein>
    <recommendedName>
        <fullName evidence="3">Flagellar FliJ protein</fullName>
    </recommendedName>
</protein>
<keyword evidence="11" id="KW-0175">Coiled coil</keyword>
<dbReference type="InterPro" id="IPR012823">
    <property type="entry name" value="Flagell_FliJ"/>
</dbReference>
<dbReference type="EMBL" id="ARZA01000280">
    <property type="protein sequence ID" value="EOC99305.1"/>
    <property type="molecule type" value="Genomic_DNA"/>
</dbReference>
<keyword evidence="12" id="KW-0969">Cilium</keyword>
<dbReference type="GO" id="GO:0015031">
    <property type="term" value="P:protein transport"/>
    <property type="evidence" value="ECO:0007669"/>
    <property type="project" value="UniProtKB-KW"/>
</dbReference>
<dbReference type="Proteomes" id="UP000013378">
    <property type="component" value="Unassembled WGS sequence"/>
</dbReference>
<dbReference type="OrthoDB" id="1953767at2"/>
<dbReference type="RefSeq" id="WP_006317418.1">
    <property type="nucleotide sequence ID" value="NZ_ARZA01000280.1"/>
</dbReference>
<evidence type="ECO:0000256" key="7">
    <source>
        <dbReference type="ARBA" id="ARBA00022795"/>
    </source>
</evidence>
<keyword evidence="12" id="KW-0966">Cell projection</keyword>
<keyword evidence="6" id="KW-0145">Chemotaxis</keyword>
<dbReference type="Gene3D" id="1.10.287.1700">
    <property type="match status" value="1"/>
</dbReference>
<name>R1CKQ3_9FIRM</name>
<dbReference type="GO" id="GO:0009288">
    <property type="term" value="C:bacterial-type flagellum"/>
    <property type="evidence" value="ECO:0007669"/>
    <property type="project" value="InterPro"/>
</dbReference>
<keyword evidence="10" id="KW-1006">Bacterial flagellum protein export</keyword>
<evidence type="ECO:0000256" key="9">
    <source>
        <dbReference type="ARBA" id="ARBA00023136"/>
    </source>
</evidence>
<dbReference type="GO" id="GO:0044781">
    <property type="term" value="P:bacterial-type flagellum organization"/>
    <property type="evidence" value="ECO:0007669"/>
    <property type="project" value="UniProtKB-KW"/>
</dbReference>
<dbReference type="NCBIfam" id="TIGR02473">
    <property type="entry name" value="flagell_FliJ"/>
    <property type="match status" value="1"/>
</dbReference>
<feature type="coiled-coil region" evidence="11">
    <location>
        <begin position="15"/>
        <end position="107"/>
    </location>
</feature>
<evidence type="ECO:0000256" key="5">
    <source>
        <dbReference type="ARBA" id="ARBA00022475"/>
    </source>
</evidence>
<evidence type="ECO:0000256" key="8">
    <source>
        <dbReference type="ARBA" id="ARBA00022927"/>
    </source>
</evidence>
<keyword evidence="9" id="KW-0472">Membrane</keyword>
<dbReference type="AlphaFoldDB" id="R1CKQ3"/>
<accession>R1CKQ3</accession>
<keyword evidence="5" id="KW-1003">Cell membrane</keyword>
<dbReference type="GO" id="GO:0006935">
    <property type="term" value="P:chemotaxis"/>
    <property type="evidence" value="ECO:0007669"/>
    <property type="project" value="UniProtKB-KW"/>
</dbReference>
<evidence type="ECO:0000256" key="1">
    <source>
        <dbReference type="ARBA" id="ARBA00004413"/>
    </source>
</evidence>
<evidence type="ECO:0000313" key="12">
    <source>
        <dbReference type="EMBL" id="EOC99305.1"/>
    </source>
</evidence>
<dbReference type="Pfam" id="PF02050">
    <property type="entry name" value="FliJ"/>
    <property type="match status" value="1"/>
</dbReference>
<evidence type="ECO:0000256" key="11">
    <source>
        <dbReference type="SAM" id="Coils"/>
    </source>
</evidence>
<evidence type="ECO:0000256" key="3">
    <source>
        <dbReference type="ARBA" id="ARBA00020392"/>
    </source>
</evidence>
<evidence type="ECO:0000313" key="13">
    <source>
        <dbReference type="Proteomes" id="UP000013378"/>
    </source>
</evidence>